<proteinExistence type="predicted"/>
<name>A0A0D2J1I0_9EURO</name>
<dbReference type="GeneID" id="27707465"/>
<dbReference type="STRING" id="1442371.A0A0D2J1I0"/>
<gene>
    <name evidence="1" type="ORF">Z520_01719</name>
</gene>
<organism evidence="1 2">
    <name type="scientific">Fonsecaea multimorphosa CBS 102226</name>
    <dbReference type="NCBI Taxonomy" id="1442371"/>
    <lineage>
        <taxon>Eukaryota</taxon>
        <taxon>Fungi</taxon>
        <taxon>Dikarya</taxon>
        <taxon>Ascomycota</taxon>
        <taxon>Pezizomycotina</taxon>
        <taxon>Eurotiomycetes</taxon>
        <taxon>Chaetothyriomycetidae</taxon>
        <taxon>Chaetothyriales</taxon>
        <taxon>Herpotrichiellaceae</taxon>
        <taxon>Fonsecaea</taxon>
    </lineage>
</organism>
<evidence type="ECO:0000313" key="2">
    <source>
        <dbReference type="Proteomes" id="UP000053411"/>
    </source>
</evidence>
<sequence>MRCFLGWCEAAQVNLGTRQLPANVRYSGGQDREKRLVLEGHSTQLQIGVQSPVSVLAGLQTNFKFVSSRLQFQPANSYQKLLEDTAKDLAIVYDAGQRRCWLLPKLSLLLHMSHAYAQRRNIPSDRVPHVAPHPDAHDIIEFLRNFGEHQIHEDPANPFLFRQLLLGLNINLLTTVSAVQQSSGTKLYGFEFLDVVTSPGRGSCMKKLELESAGKAWLDIVNVVDAVVVCSELGEAITPVEDSGRSSPSCNVVPKDRDYLAATLPCLSRLIERKGGRLTPQDGLHGVKISEDSYWHLCGNPFRPCLHGTRSSSSCWKGFDIIQRLESAKLFKLFPVSPRIPSAPPVRNIPPFGAVVFGKRVA</sequence>
<dbReference type="Proteomes" id="UP000053411">
    <property type="component" value="Unassembled WGS sequence"/>
</dbReference>
<dbReference type="RefSeq" id="XP_016637374.1">
    <property type="nucleotide sequence ID" value="XM_016772235.1"/>
</dbReference>
<reference evidence="1 2" key="1">
    <citation type="submission" date="2015-01" db="EMBL/GenBank/DDBJ databases">
        <title>The Genome Sequence of Fonsecaea multimorphosa CBS 102226.</title>
        <authorList>
            <consortium name="The Broad Institute Genomics Platform"/>
            <person name="Cuomo C."/>
            <person name="de Hoog S."/>
            <person name="Gorbushina A."/>
            <person name="Stielow B."/>
            <person name="Teixiera M."/>
            <person name="Abouelleil A."/>
            <person name="Chapman S.B."/>
            <person name="Priest M."/>
            <person name="Young S.K."/>
            <person name="Wortman J."/>
            <person name="Nusbaum C."/>
            <person name="Birren B."/>
        </authorList>
    </citation>
    <scope>NUCLEOTIDE SEQUENCE [LARGE SCALE GENOMIC DNA]</scope>
    <source>
        <strain evidence="1 2">CBS 102226</strain>
    </source>
</reference>
<evidence type="ECO:0000313" key="1">
    <source>
        <dbReference type="EMBL" id="KIY03252.1"/>
    </source>
</evidence>
<keyword evidence="2" id="KW-1185">Reference proteome</keyword>
<accession>A0A0D2J1I0</accession>
<dbReference type="VEuPathDB" id="FungiDB:Z520_01719"/>
<dbReference type="OrthoDB" id="4540753at2759"/>
<dbReference type="AlphaFoldDB" id="A0A0D2J1I0"/>
<dbReference type="EMBL" id="KN848063">
    <property type="protein sequence ID" value="KIY03252.1"/>
    <property type="molecule type" value="Genomic_DNA"/>
</dbReference>
<protein>
    <submittedName>
        <fullName evidence="1">Uncharacterized protein</fullName>
    </submittedName>
</protein>